<keyword evidence="1" id="KW-0472">Membrane</keyword>
<proteinExistence type="predicted"/>
<keyword evidence="1" id="KW-1133">Transmembrane helix</keyword>
<keyword evidence="1" id="KW-0812">Transmembrane</keyword>
<gene>
    <name evidence="2" type="ORF">Terrestrivirus2_52</name>
</gene>
<sequence>MESTASDTTNTVLAFICICLVIIFIIIIGGFIVQVSWNVVMPEVFGLPDINLTKGIALFILANLLLGGFNMKYR</sequence>
<dbReference type="EMBL" id="MK071980">
    <property type="protein sequence ID" value="AYV75544.1"/>
    <property type="molecule type" value="Genomic_DNA"/>
</dbReference>
<evidence type="ECO:0000256" key="1">
    <source>
        <dbReference type="SAM" id="Phobius"/>
    </source>
</evidence>
<evidence type="ECO:0000313" key="2">
    <source>
        <dbReference type="EMBL" id="AYV75544.1"/>
    </source>
</evidence>
<name>A0A3G4ZMA7_9VIRU</name>
<protein>
    <submittedName>
        <fullName evidence="2">Uncharacterized protein</fullName>
    </submittedName>
</protein>
<reference evidence="2" key="1">
    <citation type="submission" date="2018-10" db="EMBL/GenBank/DDBJ databases">
        <title>Hidden diversity of soil giant viruses.</title>
        <authorList>
            <person name="Schulz F."/>
            <person name="Alteio L."/>
            <person name="Goudeau D."/>
            <person name="Ryan E.M."/>
            <person name="Malmstrom R.R."/>
            <person name="Blanchard J."/>
            <person name="Woyke T."/>
        </authorList>
    </citation>
    <scope>NUCLEOTIDE SEQUENCE</scope>
    <source>
        <strain evidence="2">TEV1</strain>
    </source>
</reference>
<feature type="transmembrane region" description="Helical" evidence="1">
    <location>
        <begin position="12"/>
        <end position="32"/>
    </location>
</feature>
<accession>A0A3G4ZMA7</accession>
<organism evidence="2">
    <name type="scientific">Terrestrivirus sp</name>
    <dbReference type="NCBI Taxonomy" id="2487775"/>
    <lineage>
        <taxon>Viruses</taxon>
        <taxon>Varidnaviria</taxon>
        <taxon>Bamfordvirae</taxon>
        <taxon>Nucleocytoviricota</taxon>
        <taxon>Megaviricetes</taxon>
        <taxon>Imitervirales</taxon>
        <taxon>Mimiviridae</taxon>
        <taxon>Klosneuvirinae</taxon>
    </lineage>
</organism>
<feature type="transmembrane region" description="Helical" evidence="1">
    <location>
        <begin position="52"/>
        <end position="71"/>
    </location>
</feature>